<dbReference type="InterPro" id="IPR006342">
    <property type="entry name" value="FkbM_mtfrase"/>
</dbReference>
<dbReference type="PANTHER" id="PTHR34009">
    <property type="entry name" value="PROTEIN STAR"/>
    <property type="match status" value="1"/>
</dbReference>
<dbReference type="GO" id="GO:0008168">
    <property type="term" value="F:methyltransferase activity"/>
    <property type="evidence" value="ECO:0007669"/>
    <property type="project" value="UniProtKB-KW"/>
</dbReference>
<dbReference type="SUPFAM" id="SSF53335">
    <property type="entry name" value="S-adenosyl-L-methionine-dependent methyltransferases"/>
    <property type="match status" value="1"/>
</dbReference>
<keyword evidence="2" id="KW-0808">Transferase</keyword>
<evidence type="ECO:0000259" key="1">
    <source>
        <dbReference type="Pfam" id="PF05050"/>
    </source>
</evidence>
<organism evidence="2 3">
    <name type="scientific">Pseudovibrio denitrificans</name>
    <dbReference type="NCBI Taxonomy" id="258256"/>
    <lineage>
        <taxon>Bacteria</taxon>
        <taxon>Pseudomonadati</taxon>
        <taxon>Pseudomonadota</taxon>
        <taxon>Alphaproteobacteria</taxon>
        <taxon>Hyphomicrobiales</taxon>
        <taxon>Stappiaceae</taxon>
        <taxon>Pseudovibrio</taxon>
    </lineage>
</organism>
<dbReference type="AlphaFoldDB" id="A0A1I7BQR1"/>
<sequence length="301" mass="33911">MVQWLRKFLSAFLMALAPHKRSGTLARLALWLDKKNLMALRVLYLKEHKDFSNMLRLGEVLQLGLHDSQLARLAEQYFLHSRAQRFQELHFLKLFPQYEQKSGYFVEIGVGDGTHLSNSFLFEKALGWSGLLVEPNPDCWERIGAARDALLDKRAAWSSGGGSLKFFCADTPEYSGMASVVQVGDKSGREIEVPIAQTEDVLIAHGVPDHIPFISIDTEGSELEVLKGIDFSRRTFDFLCIEHNHRSAQQDALIKFLSASGYEVVQPEFSGIDYWFVRVGHDERVALAAEAAEDADEPLLI</sequence>
<protein>
    <submittedName>
        <fullName evidence="2">Methyltransferase, FkbM family</fullName>
    </submittedName>
</protein>
<keyword evidence="3" id="KW-1185">Reference proteome</keyword>
<name>A0A1I7BQR1_9HYPH</name>
<dbReference type="EMBL" id="FPBD01000004">
    <property type="protein sequence ID" value="SFT89517.1"/>
    <property type="molecule type" value="Genomic_DNA"/>
</dbReference>
<gene>
    <name evidence="2" type="ORF">SAMN05444141_104206</name>
</gene>
<dbReference type="PANTHER" id="PTHR34009:SF2">
    <property type="entry name" value="PROTEIN STAR"/>
    <property type="match status" value="1"/>
</dbReference>
<dbReference type="GO" id="GO:0005886">
    <property type="term" value="C:plasma membrane"/>
    <property type="evidence" value="ECO:0007669"/>
    <property type="project" value="TreeGrafter"/>
</dbReference>
<dbReference type="Proteomes" id="UP000183371">
    <property type="component" value="Unassembled WGS sequence"/>
</dbReference>
<dbReference type="InterPro" id="IPR029063">
    <property type="entry name" value="SAM-dependent_MTases_sf"/>
</dbReference>
<dbReference type="Pfam" id="PF05050">
    <property type="entry name" value="Methyltransf_21"/>
    <property type="match status" value="1"/>
</dbReference>
<dbReference type="Gene3D" id="3.40.50.150">
    <property type="entry name" value="Vaccinia Virus protein VP39"/>
    <property type="match status" value="1"/>
</dbReference>
<dbReference type="InterPro" id="IPR053202">
    <property type="entry name" value="EGF_Rcpt_Signaling_Reg"/>
</dbReference>
<accession>A0A1I7BQR1</accession>
<dbReference type="GO" id="GO:0032259">
    <property type="term" value="P:methylation"/>
    <property type="evidence" value="ECO:0007669"/>
    <property type="project" value="UniProtKB-KW"/>
</dbReference>
<keyword evidence="2" id="KW-0489">Methyltransferase</keyword>
<reference evidence="3" key="1">
    <citation type="submission" date="2016-10" db="EMBL/GenBank/DDBJ databases">
        <authorList>
            <person name="Varghese N."/>
            <person name="Submissions S."/>
        </authorList>
    </citation>
    <scope>NUCLEOTIDE SEQUENCE [LARGE SCALE GENOMIC DNA]</scope>
    <source>
        <strain evidence="3">DSM 17465</strain>
    </source>
</reference>
<feature type="domain" description="Methyltransferase FkbM" evidence="1">
    <location>
        <begin position="108"/>
        <end position="263"/>
    </location>
</feature>
<dbReference type="GO" id="GO:0006888">
    <property type="term" value="P:endoplasmic reticulum to Golgi vesicle-mediated transport"/>
    <property type="evidence" value="ECO:0007669"/>
    <property type="project" value="TreeGrafter"/>
</dbReference>
<dbReference type="GO" id="GO:0016197">
    <property type="term" value="P:endosomal transport"/>
    <property type="evidence" value="ECO:0007669"/>
    <property type="project" value="TreeGrafter"/>
</dbReference>
<evidence type="ECO:0000313" key="3">
    <source>
        <dbReference type="Proteomes" id="UP000183371"/>
    </source>
</evidence>
<evidence type="ECO:0000313" key="2">
    <source>
        <dbReference type="EMBL" id="SFT89517.1"/>
    </source>
</evidence>
<dbReference type="GO" id="GO:0005737">
    <property type="term" value="C:cytoplasm"/>
    <property type="evidence" value="ECO:0007669"/>
    <property type="project" value="GOC"/>
</dbReference>
<dbReference type="RefSeq" id="WP_208608993.1">
    <property type="nucleotide sequence ID" value="NZ_FPBD01000004.1"/>
</dbReference>
<proteinExistence type="predicted"/>